<feature type="domain" description="NADH:quinone oxidoreductase/Mrp antiporter transmembrane" evidence="19">
    <location>
        <begin position="108"/>
        <end position="388"/>
    </location>
</feature>
<dbReference type="PRINTS" id="PR01434">
    <property type="entry name" value="NADHDHGNASE5"/>
</dbReference>
<dbReference type="InterPro" id="IPR001750">
    <property type="entry name" value="ND/Mrp_TM"/>
</dbReference>
<dbReference type="GO" id="GO:0042773">
    <property type="term" value="P:ATP synthesis coupled electron transport"/>
    <property type="evidence" value="ECO:0007669"/>
    <property type="project" value="InterPro"/>
</dbReference>
<feature type="transmembrane region" description="Helical" evidence="18">
    <location>
        <begin position="209"/>
        <end position="233"/>
    </location>
</feature>
<feature type="domain" description="NADH dehydrogenase subunit 5 C-terminal" evidence="20">
    <location>
        <begin position="392"/>
        <end position="568"/>
    </location>
</feature>
<feature type="transmembrane region" description="Helical" evidence="18">
    <location>
        <begin position="114"/>
        <end position="132"/>
    </location>
</feature>
<keyword evidence="7 18" id="KW-0812">Transmembrane</keyword>
<dbReference type="GO" id="GO:0008137">
    <property type="term" value="F:NADH dehydrogenase (ubiquinone) activity"/>
    <property type="evidence" value="ECO:0007669"/>
    <property type="project" value="UniProtKB-EC"/>
</dbReference>
<feature type="transmembrane region" description="Helical" evidence="18">
    <location>
        <begin position="297"/>
        <end position="319"/>
    </location>
</feature>
<feature type="transmembrane region" description="Helical" evidence="18">
    <location>
        <begin position="245"/>
        <end position="264"/>
    </location>
</feature>
<evidence type="ECO:0000256" key="13">
    <source>
        <dbReference type="ARBA" id="ARBA00023075"/>
    </source>
</evidence>
<comment type="catalytic activity">
    <reaction evidence="17">
        <text>a ubiquinone + NADH + 5 H(+)(in) = a ubiquinol + NAD(+) + 4 H(+)(out)</text>
        <dbReference type="Rhea" id="RHEA:29091"/>
        <dbReference type="Rhea" id="RHEA-COMP:9565"/>
        <dbReference type="Rhea" id="RHEA-COMP:9566"/>
        <dbReference type="ChEBI" id="CHEBI:15378"/>
        <dbReference type="ChEBI" id="CHEBI:16389"/>
        <dbReference type="ChEBI" id="CHEBI:17976"/>
        <dbReference type="ChEBI" id="CHEBI:57540"/>
        <dbReference type="ChEBI" id="CHEBI:57945"/>
        <dbReference type="EC" id="7.1.1.2"/>
    </reaction>
</comment>
<reference evidence="21" key="1">
    <citation type="journal article" date="2022" name="Cladistics">
        <title>Diversification of the phytophagous lineages of true bugs (Insecta: Hemiptera: Heteroptera) shortly after that of the flowering plants.</title>
        <authorList>
            <person name="Ye F."/>
            <person name="Kment P."/>
            <person name="Redei D."/>
            <person name="Luo J.Y."/>
            <person name="Wang Y.H."/>
            <person name="Kuechler S.M."/>
            <person name="Zhang W.W."/>
            <person name="Chen P.P."/>
            <person name="Wu H.Y."/>
            <person name="Wu Y.Z."/>
            <person name="Sun X.Y."/>
            <person name="Ding L."/>
            <person name="Wang Y.R."/>
            <person name="Xie Q."/>
        </authorList>
    </citation>
    <scope>NUCLEOTIDE SEQUENCE</scope>
</reference>
<evidence type="ECO:0000256" key="18">
    <source>
        <dbReference type="SAM" id="Phobius"/>
    </source>
</evidence>
<evidence type="ECO:0000256" key="9">
    <source>
        <dbReference type="ARBA" id="ARBA00022967"/>
    </source>
</evidence>
<geneLocation type="mitochondrion" evidence="21"/>
<evidence type="ECO:0000256" key="4">
    <source>
        <dbReference type="ARBA" id="ARBA00021096"/>
    </source>
</evidence>
<feature type="transmembrane region" description="Helical" evidence="18">
    <location>
        <begin position="418"/>
        <end position="440"/>
    </location>
</feature>
<dbReference type="Pfam" id="PF00361">
    <property type="entry name" value="Proton_antipo_M"/>
    <property type="match status" value="1"/>
</dbReference>
<evidence type="ECO:0000259" key="20">
    <source>
        <dbReference type="Pfam" id="PF06455"/>
    </source>
</evidence>
<evidence type="ECO:0000256" key="3">
    <source>
        <dbReference type="ARBA" id="ARBA00012944"/>
    </source>
</evidence>
<feature type="transmembrane region" description="Helical" evidence="18">
    <location>
        <begin position="376"/>
        <end position="397"/>
    </location>
</feature>
<evidence type="ECO:0000256" key="6">
    <source>
        <dbReference type="ARBA" id="ARBA00022660"/>
    </source>
</evidence>
<evidence type="ECO:0000256" key="12">
    <source>
        <dbReference type="ARBA" id="ARBA00023027"/>
    </source>
</evidence>
<feature type="transmembrane region" description="Helical" evidence="18">
    <location>
        <begin position="7"/>
        <end position="31"/>
    </location>
</feature>
<evidence type="ECO:0000256" key="15">
    <source>
        <dbReference type="ARBA" id="ARBA00023136"/>
    </source>
</evidence>
<dbReference type="AlphaFoldDB" id="A0A8U0A002"/>
<feature type="transmembrane region" description="Helical" evidence="18">
    <location>
        <begin position="331"/>
        <end position="356"/>
    </location>
</feature>
<keyword evidence="12" id="KW-0520">NAD</keyword>
<evidence type="ECO:0000256" key="10">
    <source>
        <dbReference type="ARBA" id="ARBA00022982"/>
    </source>
</evidence>
<comment type="subcellular location">
    <subcellularLocation>
        <location evidence="2">Mitochondrion inner membrane</location>
        <topology evidence="2">Multi-pass membrane protein</topology>
    </subcellularLocation>
</comment>
<feature type="transmembrane region" description="Helical" evidence="18">
    <location>
        <begin position="179"/>
        <end position="197"/>
    </location>
</feature>
<keyword evidence="5" id="KW-0813">Transport</keyword>
<proteinExistence type="predicted"/>
<dbReference type="Pfam" id="PF06455">
    <property type="entry name" value="NADH5_C"/>
    <property type="match status" value="1"/>
</dbReference>
<dbReference type="GO" id="GO:0003954">
    <property type="term" value="F:NADH dehydrogenase activity"/>
    <property type="evidence" value="ECO:0007669"/>
    <property type="project" value="TreeGrafter"/>
</dbReference>
<dbReference type="EC" id="7.1.1.2" evidence="3"/>
<organism evidence="21">
    <name type="scientific">Onomaus tenuis</name>
    <dbReference type="NCBI Taxonomy" id="2813422"/>
    <lineage>
        <taxon>Eukaryota</taxon>
        <taxon>Metazoa</taxon>
        <taxon>Ecdysozoa</taxon>
        <taxon>Arthropoda</taxon>
        <taxon>Hexapoda</taxon>
        <taxon>Insecta</taxon>
        <taxon>Pterygota</taxon>
        <taxon>Neoptera</taxon>
        <taxon>Paraneoptera</taxon>
        <taxon>Hemiptera</taxon>
        <taxon>Heteroptera</taxon>
        <taxon>Panheteroptera</taxon>
        <taxon>Cimicomorpha</taxon>
        <taxon>Miridae</taxon>
        <taxon>Hyalopeplini</taxon>
        <taxon>Onomaus</taxon>
    </lineage>
</organism>
<feature type="transmembrane region" description="Helical" evidence="18">
    <location>
        <begin position="446"/>
        <end position="471"/>
    </location>
</feature>
<evidence type="ECO:0000256" key="2">
    <source>
        <dbReference type="ARBA" id="ARBA00004448"/>
    </source>
</evidence>
<evidence type="ECO:0000256" key="7">
    <source>
        <dbReference type="ARBA" id="ARBA00022692"/>
    </source>
</evidence>
<keyword evidence="6" id="KW-0679">Respiratory chain</keyword>
<dbReference type="InterPro" id="IPR010934">
    <property type="entry name" value="NADH_DH_su5_C"/>
</dbReference>
<dbReference type="GO" id="GO:0015990">
    <property type="term" value="P:electron transport coupled proton transport"/>
    <property type="evidence" value="ECO:0007669"/>
    <property type="project" value="TreeGrafter"/>
</dbReference>
<dbReference type="GO" id="GO:0005743">
    <property type="term" value="C:mitochondrial inner membrane"/>
    <property type="evidence" value="ECO:0007669"/>
    <property type="project" value="UniProtKB-SubCell"/>
</dbReference>
<evidence type="ECO:0000259" key="19">
    <source>
        <dbReference type="Pfam" id="PF00361"/>
    </source>
</evidence>
<evidence type="ECO:0000256" key="8">
    <source>
        <dbReference type="ARBA" id="ARBA00022792"/>
    </source>
</evidence>
<comment type="function">
    <text evidence="1">Core subunit of the mitochondrial membrane respiratory chain NADH dehydrogenase (Complex I) that is believed to belong to the minimal assembly required for catalysis. Complex I functions in the transfer of electrons from NADH to the respiratory chain. The immediate electron acceptor for the enzyme is believed to be ubiquinone.</text>
</comment>
<feature type="transmembrane region" description="Helical" evidence="18">
    <location>
        <begin position="89"/>
        <end position="108"/>
    </location>
</feature>
<protein>
    <recommendedName>
        <fullName evidence="4">NADH-ubiquinone oxidoreductase chain 5</fullName>
        <ecNumber evidence="3">7.1.1.2</ecNumber>
    </recommendedName>
    <alternativeName>
        <fullName evidence="16">NADH dehydrogenase subunit 5</fullName>
    </alternativeName>
</protein>
<accession>A0A8U0A002</accession>
<evidence type="ECO:0000256" key="17">
    <source>
        <dbReference type="ARBA" id="ARBA00049551"/>
    </source>
</evidence>
<feature type="transmembrane region" description="Helical" evidence="18">
    <location>
        <begin position="551"/>
        <end position="567"/>
    </location>
</feature>
<name>A0A8U0A002_9HEMI</name>
<feature type="transmembrane region" description="Helical" evidence="18">
    <location>
        <begin position="58"/>
        <end position="77"/>
    </location>
</feature>
<feature type="transmembrane region" description="Helical" evidence="18">
    <location>
        <begin position="153"/>
        <end position="173"/>
    </location>
</feature>
<keyword evidence="10" id="KW-0249">Electron transport</keyword>
<dbReference type="PANTHER" id="PTHR42829:SF2">
    <property type="entry name" value="NADH-UBIQUINONE OXIDOREDUCTASE CHAIN 5"/>
    <property type="match status" value="1"/>
</dbReference>
<evidence type="ECO:0000256" key="11">
    <source>
        <dbReference type="ARBA" id="ARBA00022989"/>
    </source>
</evidence>
<keyword evidence="9" id="KW-1278">Translocase</keyword>
<keyword evidence="11 18" id="KW-1133">Transmembrane helix</keyword>
<evidence type="ECO:0000256" key="16">
    <source>
        <dbReference type="ARBA" id="ARBA00031027"/>
    </source>
</evidence>
<evidence type="ECO:0000313" key="21">
    <source>
        <dbReference type="EMBL" id="UPL65979.1"/>
    </source>
</evidence>
<dbReference type="PANTHER" id="PTHR42829">
    <property type="entry name" value="NADH-UBIQUINONE OXIDOREDUCTASE CHAIN 5"/>
    <property type="match status" value="1"/>
</dbReference>
<dbReference type="InterPro" id="IPR003945">
    <property type="entry name" value="NU5C-like"/>
</dbReference>
<keyword evidence="8" id="KW-0999">Mitochondrion inner membrane</keyword>
<evidence type="ECO:0000256" key="1">
    <source>
        <dbReference type="ARBA" id="ARBA00003257"/>
    </source>
</evidence>
<keyword evidence="15 18" id="KW-0472">Membrane</keyword>
<evidence type="ECO:0000256" key="5">
    <source>
        <dbReference type="ARBA" id="ARBA00022448"/>
    </source>
</evidence>
<feature type="transmembrane region" description="Helical" evidence="18">
    <location>
        <begin position="271"/>
        <end position="291"/>
    </location>
</feature>
<keyword evidence="14 21" id="KW-0496">Mitochondrion</keyword>
<keyword evidence="13" id="KW-0830">Ubiquinone</keyword>
<feature type="transmembrane region" description="Helical" evidence="18">
    <location>
        <begin position="483"/>
        <end position="502"/>
    </location>
</feature>
<sequence length="568" mass="66815">MFISLYLYYMVFVFLFLFGFIFNLLSCYFMLNNYMIFLDWEILSINSFMINMSIILDYMSFMFMGCVLLISSMVILYSNTYMYYDEYKYRFLILVFMFILSMMLMIISPNMISILIGWDGLGLVSYVLVIYFQNKNSYNAGMLTILTNRIGDVSILMCISWMLNFGSWNYIYYLSFYDFYMKNIIIFVVLASFTKSAQIPFSSWLPAAMAAPTPVSSLVHSSTLVTAGVYLMIRFSPMLYNFDCTFFIILSMMTMLMSGLGASFEFDLKKIIALSTLSQLGLMMMILFLGFSDLSFFHLITHAFFKSLLFLCAGLIIHVMNNSQDIRDMGYIINMLPYTSTCFIISSLSLCGLPFLSGFYSKDLILEGLSMMNTGFIYFMIMMISVVFTMSYTFRLMNYLMVKGTGNYVYQSYYEDNNMMISMILLVFFSIFLGSCFTWFMFKTPYLIVLSIYMKFMPLFSLFMGMMFGYFFSFFKMYNLSNILIFSLHFVGGMWFMPLFSTYSLYNCFMPLSNIYTKLIDLGWGEFFFSKSHLMYMYIISKFNYIIEYNNTKMFMISFFFLMIMMMM</sequence>
<evidence type="ECO:0000256" key="14">
    <source>
        <dbReference type="ARBA" id="ARBA00023128"/>
    </source>
</evidence>
<dbReference type="EMBL" id="MW619699">
    <property type="protein sequence ID" value="UPL65979.1"/>
    <property type="molecule type" value="Genomic_DNA"/>
</dbReference>